<dbReference type="InterPro" id="IPR035445">
    <property type="entry name" value="GYF-like_dom_sf"/>
</dbReference>
<dbReference type="GeneID" id="11534522"/>
<dbReference type="SMART" id="SM00444">
    <property type="entry name" value="GYF"/>
    <property type="match status" value="1"/>
</dbReference>
<feature type="region of interest" description="Disordered" evidence="1">
    <location>
        <begin position="426"/>
        <end position="508"/>
    </location>
</feature>
<dbReference type="Pfam" id="PF02213">
    <property type="entry name" value="GYF"/>
    <property type="match status" value="1"/>
</dbReference>
<feature type="region of interest" description="Disordered" evidence="1">
    <location>
        <begin position="706"/>
        <end position="725"/>
    </location>
</feature>
<dbReference type="STRING" id="1071381.G8BXP3"/>
<dbReference type="EMBL" id="HE612864">
    <property type="protein sequence ID" value="CCE64671.1"/>
    <property type="molecule type" value="Genomic_DNA"/>
</dbReference>
<reference evidence="3 4" key="1">
    <citation type="journal article" date="2011" name="Proc. Natl. Acad. Sci. U.S.A.">
        <title>Evolutionary erosion of yeast sex chromosomes by mating-type switching accidents.</title>
        <authorList>
            <person name="Gordon J.L."/>
            <person name="Armisen D."/>
            <person name="Proux-Wera E."/>
            <person name="Oheigeartaigh S.S."/>
            <person name="Byrne K.P."/>
            <person name="Wolfe K.H."/>
        </authorList>
    </citation>
    <scope>NUCLEOTIDE SEQUENCE [LARGE SCALE GENOMIC DNA]</scope>
    <source>
        <strain evidence="4">ATCC 24235 / CBS 4417 / NBRC 1672 / NRRL Y-8282 / UCD 70-5</strain>
    </source>
</reference>
<dbReference type="RefSeq" id="XP_003687105.1">
    <property type="nucleotide sequence ID" value="XM_003687057.1"/>
</dbReference>
<evidence type="ECO:0000313" key="4">
    <source>
        <dbReference type="Proteomes" id="UP000005666"/>
    </source>
</evidence>
<accession>G8BXP3</accession>
<evidence type="ECO:0000256" key="1">
    <source>
        <dbReference type="SAM" id="MobiDB-lite"/>
    </source>
</evidence>
<feature type="compositionally biased region" description="Polar residues" evidence="1">
    <location>
        <begin position="752"/>
        <end position="761"/>
    </location>
</feature>
<evidence type="ECO:0000313" key="3">
    <source>
        <dbReference type="EMBL" id="CCE64671.1"/>
    </source>
</evidence>
<organism evidence="3 4">
    <name type="scientific">Tetrapisispora phaffii (strain ATCC 24235 / CBS 4417 / NBRC 1672 / NRRL Y-8282 / UCD 70-5)</name>
    <name type="common">Yeast</name>
    <name type="synonym">Fabospora phaffii</name>
    <dbReference type="NCBI Taxonomy" id="1071381"/>
    <lineage>
        <taxon>Eukaryota</taxon>
        <taxon>Fungi</taxon>
        <taxon>Dikarya</taxon>
        <taxon>Ascomycota</taxon>
        <taxon>Saccharomycotina</taxon>
        <taxon>Saccharomycetes</taxon>
        <taxon>Saccharomycetales</taxon>
        <taxon>Saccharomycetaceae</taxon>
        <taxon>Tetrapisispora</taxon>
    </lineage>
</organism>
<protein>
    <recommendedName>
        <fullName evidence="2">GYF domain-containing protein</fullName>
    </recommendedName>
</protein>
<keyword evidence="4" id="KW-1185">Reference proteome</keyword>
<evidence type="ECO:0000259" key="2">
    <source>
        <dbReference type="PROSITE" id="PS50829"/>
    </source>
</evidence>
<feature type="domain" description="GYF" evidence="2">
    <location>
        <begin position="209"/>
        <end position="266"/>
    </location>
</feature>
<dbReference type="eggNOG" id="KOG1862">
    <property type="taxonomic scope" value="Eukaryota"/>
</dbReference>
<sequence>MNYQQYQFENNLETMNSDFANMGIARQSNTPLSNSHVDGPGQPMLATRLPLSRESSLLDTIGIQTNSSHFANSPQIQQPQPQSNDGFRVNQEFYVRNGGNHPAWLDTGAANAGQGSATKNIVGQLSMPARPQFGASMQQTTSNHSTIFNGSVSNAATPVQSHSSLNMFSQFGQQGINQPQPQQHQANAAQMAYAPGIPPGVTMPISVQESLWNYIDTMGQIQGPFESRKMDYWLSGGYFPPTLQVTRVTNGVADPLNLNDKFITVGEILKMSGSYYNPFSAIDNLIAASIGRSSMLNSGMSTPLSSQAPLSMLSDTLENNDAVKIGMSNVGAKKNDAISKSKQRQEEPSQKLKNVKDISSAALLTDRTFTYDELLKWKGDDGSYFTETAVPIPVGKTKKETVDPNFVIPEALPYKEETEELLAKLAQLPETSNSSQTSVDKNVEEKSSEANKSASKLIEEERFENLRKQEKEVKSQKRKQEGNQIEQQTSVISENIASGVSTPSQLKPSVAPWAHVSSKIEFSSVISSSIADLKKNTPSKKQEEQARLNEMKIRQQQIIEEEKRNESSVLENKSFAAPTTPVSNLAPWANKVNKVEPVNIPSLEELKKNEKSKMKADKLDMATTLKWSADLYSSDKKEQELKSMLTWAQKPQTKIPATKIEVPVSIKKKQNNVLISNKKTETTPLYLQDFEDSDFVEEQKKMWAQAQTNKKSSASTPGSTGSDSWITVTSRTSKAAVAPKVVNQPTSYISPDQLRNISTTPVGKGKQIGSSTTIPTMKSKTVMTPAAPQVTYAGNSSSALRQEFIRWCKSQMKLDSGIQANTVLEVLFSLPSSHDSVEIISDTIYSNTSNMDGKRFAIEFIKRRIEVESKISDPLTWSEALNLPEGEADDWEFQVVKKKKGRKH</sequence>
<feature type="compositionally biased region" description="Polar residues" evidence="1">
    <location>
        <begin position="482"/>
        <end position="507"/>
    </location>
</feature>
<feature type="region of interest" description="Disordered" evidence="1">
    <location>
        <begin position="752"/>
        <end position="773"/>
    </location>
</feature>
<name>G8BXP3_TETPH</name>
<dbReference type="Proteomes" id="UP000005666">
    <property type="component" value="Chromosome 9"/>
</dbReference>
<proteinExistence type="predicted"/>
<dbReference type="PROSITE" id="PS50829">
    <property type="entry name" value="GYF"/>
    <property type="match status" value="1"/>
</dbReference>
<gene>
    <name evidence="3" type="primary">TPHA0I01670</name>
    <name evidence="3" type="ordered locus">TPHA_0I01670</name>
</gene>
<dbReference type="AlphaFoldDB" id="G8BXP3"/>
<dbReference type="SUPFAM" id="SSF55277">
    <property type="entry name" value="GYF domain"/>
    <property type="match status" value="1"/>
</dbReference>
<dbReference type="OrthoDB" id="48509at2759"/>
<dbReference type="HOGENOM" id="CLU_019270_0_0_1"/>
<feature type="compositionally biased region" description="Polar residues" evidence="1">
    <location>
        <begin position="429"/>
        <end position="440"/>
    </location>
</feature>
<dbReference type="InterPro" id="IPR003169">
    <property type="entry name" value="GYF"/>
</dbReference>
<feature type="region of interest" description="Disordered" evidence="1">
    <location>
        <begin position="334"/>
        <end position="353"/>
    </location>
</feature>
<dbReference type="KEGG" id="tpf:TPHA_0I01670"/>
<dbReference type="OMA" id="KESEWNS"/>
<dbReference type="Gene3D" id="3.30.1490.40">
    <property type="match status" value="1"/>
</dbReference>
<feature type="compositionally biased region" description="Basic and acidic residues" evidence="1">
    <location>
        <begin position="457"/>
        <end position="481"/>
    </location>
</feature>